<dbReference type="EMBL" id="CAQQ02082984">
    <property type="status" value="NOT_ANNOTATED_CDS"/>
    <property type="molecule type" value="Genomic_DNA"/>
</dbReference>
<reference evidence="1" key="2">
    <citation type="submission" date="2015-06" db="UniProtKB">
        <authorList>
            <consortium name="EnsemblMetazoa"/>
        </authorList>
    </citation>
    <scope>IDENTIFICATION</scope>
</reference>
<evidence type="ECO:0000313" key="2">
    <source>
        <dbReference type="Proteomes" id="UP000015102"/>
    </source>
</evidence>
<dbReference type="Proteomes" id="UP000015102">
    <property type="component" value="Unassembled WGS sequence"/>
</dbReference>
<sequence>MLSSRRAVTRGGVISPVVVSSDCSRSARGTVHIYGWFEIIVNCLEPHPSIPVMAVSGLDNNIKIVSPGHKVITCIV</sequence>
<proteinExistence type="predicted"/>
<accession>T1GLT7</accession>
<protein>
    <submittedName>
        <fullName evidence="1">Uncharacterized protein</fullName>
    </submittedName>
</protein>
<keyword evidence="2" id="KW-1185">Reference proteome</keyword>
<dbReference type="AlphaFoldDB" id="T1GLT7"/>
<evidence type="ECO:0000313" key="1">
    <source>
        <dbReference type="EnsemblMetazoa" id="MESCA004501-PA"/>
    </source>
</evidence>
<dbReference type="STRING" id="36166.T1GLT7"/>
<dbReference type="EnsemblMetazoa" id="MESCA004501-RA">
    <property type="protein sequence ID" value="MESCA004501-PA"/>
    <property type="gene ID" value="MESCA004501"/>
</dbReference>
<dbReference type="EMBL" id="CAQQ02082983">
    <property type="status" value="NOT_ANNOTATED_CDS"/>
    <property type="molecule type" value="Genomic_DNA"/>
</dbReference>
<organism evidence="1 2">
    <name type="scientific">Megaselia scalaris</name>
    <name type="common">Humpbacked fly</name>
    <name type="synonym">Phora scalaris</name>
    <dbReference type="NCBI Taxonomy" id="36166"/>
    <lineage>
        <taxon>Eukaryota</taxon>
        <taxon>Metazoa</taxon>
        <taxon>Ecdysozoa</taxon>
        <taxon>Arthropoda</taxon>
        <taxon>Hexapoda</taxon>
        <taxon>Insecta</taxon>
        <taxon>Pterygota</taxon>
        <taxon>Neoptera</taxon>
        <taxon>Endopterygota</taxon>
        <taxon>Diptera</taxon>
        <taxon>Brachycera</taxon>
        <taxon>Muscomorpha</taxon>
        <taxon>Platypezoidea</taxon>
        <taxon>Phoridae</taxon>
        <taxon>Megaseliini</taxon>
        <taxon>Megaselia</taxon>
    </lineage>
</organism>
<name>T1GLT7_MEGSC</name>
<reference evidence="2" key="1">
    <citation type="submission" date="2013-02" db="EMBL/GenBank/DDBJ databases">
        <authorList>
            <person name="Hughes D."/>
        </authorList>
    </citation>
    <scope>NUCLEOTIDE SEQUENCE</scope>
    <source>
        <strain>Durham</strain>
        <strain evidence="2">NC isolate 2 -- Noor lab</strain>
    </source>
</reference>
<dbReference type="HOGENOM" id="CLU_2657300_0_0_1"/>